<feature type="chain" id="PRO_5012793649" evidence="1">
    <location>
        <begin position="24"/>
        <end position="1256"/>
    </location>
</feature>
<keyword evidence="1" id="KW-0732">Signal</keyword>
<dbReference type="RefSeq" id="WP_073472243.1">
    <property type="nucleotide sequence ID" value="NZ_FQZU01000001.1"/>
</dbReference>
<reference evidence="5" key="1">
    <citation type="submission" date="2016-11" db="EMBL/GenBank/DDBJ databases">
        <authorList>
            <person name="Varghese N."/>
            <person name="Submissions S."/>
        </authorList>
    </citation>
    <scope>NUCLEOTIDE SEQUENCE [LARGE SCALE GENOMIC DNA]</scope>
    <source>
        <strain evidence="5">DSM 16219</strain>
    </source>
</reference>
<dbReference type="PANTHER" id="PTHR46928:SF1">
    <property type="entry name" value="MESENCHYME-SPECIFIC CELL SURFACE GLYCOPROTEIN"/>
    <property type="match status" value="1"/>
</dbReference>
<dbReference type="InterPro" id="IPR011044">
    <property type="entry name" value="Quino_amine_DH_bsu"/>
</dbReference>
<dbReference type="AlphaFoldDB" id="A0A1M6CXV5"/>
<dbReference type="SUPFAM" id="SSF56300">
    <property type="entry name" value="Metallo-dependent phosphatases"/>
    <property type="match status" value="1"/>
</dbReference>
<evidence type="ECO:0000313" key="5">
    <source>
        <dbReference type="Proteomes" id="UP000183994"/>
    </source>
</evidence>
<dbReference type="PANTHER" id="PTHR46928">
    <property type="entry name" value="MESENCHYME-SPECIFIC CELL SURFACE GLYCOPROTEIN"/>
    <property type="match status" value="1"/>
</dbReference>
<dbReference type="InterPro" id="IPR055188">
    <property type="entry name" value="Choice_anch_I"/>
</dbReference>
<feature type="signal peptide" evidence="1">
    <location>
        <begin position="1"/>
        <end position="23"/>
    </location>
</feature>
<dbReference type="Gene3D" id="2.130.10.10">
    <property type="entry name" value="YVTN repeat-like/Quinoprotein amine dehydrogenase"/>
    <property type="match status" value="1"/>
</dbReference>
<accession>A0A1M6CXV5</accession>
<dbReference type="Proteomes" id="UP000183994">
    <property type="component" value="Unassembled WGS sequence"/>
</dbReference>
<dbReference type="Gene3D" id="3.60.21.10">
    <property type="match status" value="1"/>
</dbReference>
<dbReference type="EMBL" id="FQZU01000001">
    <property type="protein sequence ID" value="SHI65548.1"/>
    <property type="molecule type" value="Genomic_DNA"/>
</dbReference>
<evidence type="ECO:0000259" key="2">
    <source>
        <dbReference type="Pfam" id="PF00149"/>
    </source>
</evidence>
<organism evidence="4 5">
    <name type="scientific">Desulfatibacillum alkenivorans DSM 16219</name>
    <dbReference type="NCBI Taxonomy" id="1121393"/>
    <lineage>
        <taxon>Bacteria</taxon>
        <taxon>Pseudomonadati</taxon>
        <taxon>Thermodesulfobacteriota</taxon>
        <taxon>Desulfobacteria</taxon>
        <taxon>Desulfobacterales</taxon>
        <taxon>Desulfatibacillaceae</taxon>
        <taxon>Desulfatibacillum</taxon>
    </lineage>
</organism>
<feature type="domain" description="Calcineurin-like phosphoesterase" evidence="2">
    <location>
        <begin position="847"/>
        <end position="1093"/>
    </location>
</feature>
<dbReference type="InterPro" id="IPR052956">
    <property type="entry name" value="Mesenchyme-surface_protein"/>
</dbReference>
<dbReference type="GO" id="GO:0016787">
    <property type="term" value="F:hydrolase activity"/>
    <property type="evidence" value="ECO:0007669"/>
    <property type="project" value="InterPro"/>
</dbReference>
<dbReference type="SUPFAM" id="SSF50969">
    <property type="entry name" value="YVTN repeat-like/Quinoprotein amine dehydrogenase"/>
    <property type="match status" value="1"/>
</dbReference>
<evidence type="ECO:0000256" key="1">
    <source>
        <dbReference type="SAM" id="SignalP"/>
    </source>
</evidence>
<dbReference type="Pfam" id="PF22494">
    <property type="entry name" value="choice_anch_I"/>
    <property type="match status" value="1"/>
</dbReference>
<dbReference type="OrthoDB" id="9773856at2"/>
<dbReference type="InterPro" id="IPR015943">
    <property type="entry name" value="WD40/YVTN_repeat-like_dom_sf"/>
</dbReference>
<name>A0A1M6CXV5_9BACT</name>
<dbReference type="NCBIfam" id="NF038117">
    <property type="entry name" value="choice_anch_I"/>
    <property type="match status" value="1"/>
</dbReference>
<dbReference type="InterPro" id="IPR029052">
    <property type="entry name" value="Metallo-depent_PP-like"/>
</dbReference>
<dbReference type="Pfam" id="PF00149">
    <property type="entry name" value="Metallophos"/>
    <property type="match status" value="1"/>
</dbReference>
<dbReference type="STRING" id="1121393.SAMN02745216_00351"/>
<feature type="domain" description="Choice-of-anchor I" evidence="3">
    <location>
        <begin position="351"/>
        <end position="837"/>
    </location>
</feature>
<protein>
    <submittedName>
        <fullName evidence="4">Calcineurin-like phosphoesterase</fullName>
    </submittedName>
</protein>
<evidence type="ECO:0000313" key="4">
    <source>
        <dbReference type="EMBL" id="SHI65548.1"/>
    </source>
</evidence>
<evidence type="ECO:0000259" key="3">
    <source>
        <dbReference type="Pfam" id="PF22494"/>
    </source>
</evidence>
<gene>
    <name evidence="4" type="ORF">SAMN02745216_00351</name>
</gene>
<dbReference type="PROSITE" id="PS51257">
    <property type="entry name" value="PROKAR_LIPOPROTEIN"/>
    <property type="match status" value="1"/>
</dbReference>
<dbReference type="InterPro" id="IPR004843">
    <property type="entry name" value="Calcineurin-like_PHP"/>
</dbReference>
<proteinExistence type="predicted"/>
<sequence length="1256" mass="133680">MDKRLFRLLAVLLALALCFSVGCSDDDSLTPEQKEWLLKGNAVDGPIEGAKITITDSRGNEWTASSLTDAAGAYRITLPEDIKGPLRIRLYDGGCDNSTNPCTLFEGEYYALVSQFRGEAASGHPTPLTTLIYFVALARAGGDPLAVTNTDVNAATSIVESLFGLGLEFESIATPPTVQTNQKIDQDILDEMTAHRTAIDFLLYVVENAAAGTDADIDEVLLTFALDIMDGTVDGAADGLDQDLLSALNFDDSYMGMLSEFGQRFVSRLNALDDPAALEAALQAAAAKLANEDADGAIGEGMGAAAVANLGAEADTSGAKARLATSSPVAVQLAVLGTYDPDPNADISEAYAEIVAYDPATQQVYVTNAGEMPDRKDDYVKVDIIDVSDPTAPAYVDSIDVSGMGAGVNSCAVKNGVVAIAIESDPKQNPGVVAFYQTDGTYINHVTVGALPDMVTFTPDGAKVLVANEGEPNGDYTTDPEGSVSIIDISGGAASASVSTAGFAGFNGDKEALIASGVRIFGPNAAVAQDLEPEYIAVNADSTTAYVTLQENNAIAEIDLATATVTGIFPLGYKDHSLEGNGLDASNKDDAINIATWPVLGMYMPDSIAAYNLGGEIFLVTANEGDAREYDAFEEEESIEDLDLDETAFPNASTLQEKENLGKLSVTNTMGDADNDGDYDELYSFGARSFSVWKVGASGLELVFDSGDKMEQVVAAMFPEAFNTTDDEIKFDNRSDNKGPEPEALAIGEIDGRVYAFVGLERMGGIMTFDITIPENPVYCHYINNRNMTWDEDDETTGPALDMAPEGLIFIPASDSPNGKPMLACANEMSGTTTLYSVDSASRKAEFAVFTDPHYYDSSLGTEGAAFEAYLLQDRKLIAESEAIMDSTVRMIRAENPDFVLVCGDLTKDGALASHQEFAEGIAKIEAAGAQVYVVPGNHDVNNPQAYGYEGDNEVAVDNISAEDFATIYADFGYSEAIARDPNSLSYVVQPNDWLRIIGMDSCKYSAEDNAEHAETSGAFSAETLAWIKAQTGEAMDAGFTVIGFQHHNLVEHYTGQSVDAIGADYVIDDYENVAETLADAGMHVVFTGHYHANDITKFATEASFVYDVETGSTVTSPCPWRTVSLDGSEQTMEIATHLIEWIDYDLDGEYFQDYAAEYLEDGLEVVATVLLQSLFGVDAATAQALAPDVAAAYAAHYAGDETPTAEVLAKINAYLADENTATLGQMMGTLWTDLNPSDGAVFIDLVTGESVDLSK</sequence>
<keyword evidence="5" id="KW-1185">Reference proteome</keyword>